<evidence type="ECO:0000313" key="1">
    <source>
        <dbReference type="EMBL" id="VDL80856.1"/>
    </source>
</evidence>
<proteinExistence type="predicted"/>
<dbReference type="AlphaFoldDB" id="A0A0N4YJS8"/>
<evidence type="ECO:0000313" key="3">
    <source>
        <dbReference type="WBParaSite" id="NBR_0001724201-mRNA-1"/>
    </source>
</evidence>
<dbReference type="Proteomes" id="UP000271162">
    <property type="component" value="Unassembled WGS sequence"/>
</dbReference>
<dbReference type="STRING" id="27835.A0A0N4YJS8"/>
<accession>A0A0N4YJS8</accession>
<organism evidence="3">
    <name type="scientific">Nippostrongylus brasiliensis</name>
    <name type="common">Rat hookworm</name>
    <dbReference type="NCBI Taxonomy" id="27835"/>
    <lineage>
        <taxon>Eukaryota</taxon>
        <taxon>Metazoa</taxon>
        <taxon>Ecdysozoa</taxon>
        <taxon>Nematoda</taxon>
        <taxon>Chromadorea</taxon>
        <taxon>Rhabditida</taxon>
        <taxon>Rhabditina</taxon>
        <taxon>Rhabditomorpha</taxon>
        <taxon>Strongyloidea</taxon>
        <taxon>Heligmosomidae</taxon>
        <taxon>Nippostrongylus</taxon>
    </lineage>
</organism>
<name>A0A0N4YJS8_NIPBR</name>
<evidence type="ECO:0000313" key="2">
    <source>
        <dbReference type="Proteomes" id="UP000271162"/>
    </source>
</evidence>
<gene>
    <name evidence="1" type="ORF">NBR_LOCUS17243</name>
</gene>
<dbReference type="EMBL" id="UYSL01022638">
    <property type="protein sequence ID" value="VDL80856.1"/>
    <property type="molecule type" value="Genomic_DNA"/>
</dbReference>
<reference evidence="1 2" key="2">
    <citation type="submission" date="2018-11" db="EMBL/GenBank/DDBJ databases">
        <authorList>
            <consortium name="Pathogen Informatics"/>
        </authorList>
    </citation>
    <scope>NUCLEOTIDE SEQUENCE [LARGE SCALE GENOMIC DNA]</scope>
</reference>
<reference evidence="3" key="1">
    <citation type="submission" date="2017-02" db="UniProtKB">
        <authorList>
            <consortium name="WormBaseParasite"/>
        </authorList>
    </citation>
    <scope>IDENTIFICATION</scope>
</reference>
<keyword evidence="2" id="KW-1185">Reference proteome</keyword>
<dbReference type="WBParaSite" id="NBR_0001724201-mRNA-1">
    <property type="protein sequence ID" value="NBR_0001724201-mRNA-1"/>
    <property type="gene ID" value="NBR_0001724201"/>
</dbReference>
<sequence>MYFLGRTRYVVLALSIICLTLIFSNSLALNFTVICMDDIRSEHYERTANSTHGKKHTFIRSIFSGLINCC</sequence>
<protein>
    <submittedName>
        <fullName evidence="3">Secreted protein</fullName>
    </submittedName>
</protein>